<organism evidence="1 2">
    <name type="scientific">Enterobacter cloacae</name>
    <dbReference type="NCBI Taxonomy" id="550"/>
    <lineage>
        <taxon>Bacteria</taxon>
        <taxon>Pseudomonadati</taxon>
        <taxon>Pseudomonadota</taxon>
        <taxon>Gammaproteobacteria</taxon>
        <taxon>Enterobacterales</taxon>
        <taxon>Enterobacteriaceae</taxon>
        <taxon>Enterobacter</taxon>
        <taxon>Enterobacter cloacae complex</taxon>
    </lineage>
</organism>
<protein>
    <submittedName>
        <fullName evidence="1">DUF1367 family protein</fullName>
    </submittedName>
</protein>
<proteinExistence type="predicted"/>
<evidence type="ECO:0000313" key="2">
    <source>
        <dbReference type="Proteomes" id="UP000275321"/>
    </source>
</evidence>
<dbReference type="EMBL" id="RHWT01000012">
    <property type="protein sequence ID" value="RSB30806.1"/>
    <property type="molecule type" value="Genomic_DNA"/>
</dbReference>
<dbReference type="AlphaFoldDB" id="A0A3R9AQW3"/>
<accession>A0A3R9AQW3</accession>
<evidence type="ECO:0000313" key="1">
    <source>
        <dbReference type="EMBL" id="RSB30806.1"/>
    </source>
</evidence>
<comment type="caution">
    <text evidence="1">The sequence shown here is derived from an EMBL/GenBank/DDBJ whole genome shotgun (WGS) entry which is preliminary data.</text>
</comment>
<gene>
    <name evidence="1" type="ORF">EGK68_11080</name>
</gene>
<sequence length="56" mass="6532">MYQNSRVSYCDVKQARNYLFHKRFFALRNLGFEYWTPTGGSITPAENSIFTGTFVT</sequence>
<reference evidence="1 2" key="1">
    <citation type="submission" date="2018-10" db="EMBL/GenBank/DDBJ databases">
        <title>Transmission dynamics of multidrug resistant bacteria on intensive care unit surfaces.</title>
        <authorList>
            <person name="D'Souza A.W."/>
            <person name="Potter R.F."/>
            <person name="Wallace M."/>
            <person name="Shupe A."/>
            <person name="Patel S."/>
            <person name="Sun S."/>
            <person name="Gul D."/>
            <person name="Kwon J.H."/>
            <person name="Andleeb S."/>
            <person name="Burnham C.-A.D."/>
            <person name="Dantas G."/>
        </authorList>
    </citation>
    <scope>NUCLEOTIDE SEQUENCE [LARGE SCALE GENOMIC DNA]</scope>
    <source>
        <strain evidence="1 2">EC_073</strain>
    </source>
</reference>
<name>A0A3R9AQW3_ENTCL</name>
<dbReference type="Proteomes" id="UP000275321">
    <property type="component" value="Unassembled WGS sequence"/>
</dbReference>
<dbReference type="Pfam" id="PF07105">
    <property type="entry name" value="DUF1367"/>
    <property type="match status" value="1"/>
</dbReference>
<dbReference type="InterPro" id="IPR009797">
    <property type="entry name" value="DUF1367"/>
</dbReference>